<evidence type="ECO:0000256" key="7">
    <source>
        <dbReference type="ARBA" id="ARBA00022630"/>
    </source>
</evidence>
<keyword evidence="7 11" id="KW-0285">Flavoprotein</keyword>
<comment type="catalytic activity">
    <reaction evidence="1">
        <text>coproporphyrinogen III + 3 O2 = coproporphyrin III + 3 H2O2</text>
        <dbReference type="Rhea" id="RHEA:43436"/>
        <dbReference type="ChEBI" id="CHEBI:15379"/>
        <dbReference type="ChEBI" id="CHEBI:16240"/>
        <dbReference type="ChEBI" id="CHEBI:57309"/>
        <dbReference type="ChEBI" id="CHEBI:131725"/>
        <dbReference type="EC" id="1.3.3.15"/>
    </reaction>
    <physiologicalReaction direction="left-to-right" evidence="1">
        <dbReference type="Rhea" id="RHEA:43437"/>
    </physiologicalReaction>
</comment>
<evidence type="ECO:0000256" key="1">
    <source>
        <dbReference type="ARBA" id="ARBA00001755"/>
    </source>
</evidence>
<dbReference type="SUPFAM" id="SSF51905">
    <property type="entry name" value="FAD/NAD(P)-binding domain"/>
    <property type="match status" value="1"/>
</dbReference>
<comment type="function">
    <text evidence="11">Involved in coproporphyrin-dependent heme b biosynthesis. Catalyzes the oxidation of coproporphyrinogen III to coproporphyrin III.</text>
</comment>
<feature type="domain" description="Amine oxidase" evidence="12">
    <location>
        <begin position="18"/>
        <end position="468"/>
    </location>
</feature>
<dbReference type="Gene3D" id="1.10.3110.10">
    <property type="entry name" value="protoporphyrinogen ix oxidase, domain 3"/>
    <property type="match status" value="1"/>
</dbReference>
<evidence type="ECO:0000256" key="3">
    <source>
        <dbReference type="ARBA" id="ARBA00004744"/>
    </source>
</evidence>
<keyword evidence="8 11" id="KW-0274">FAD</keyword>
<dbReference type="Gene3D" id="3.50.50.60">
    <property type="entry name" value="FAD/NAD(P)-binding domain"/>
    <property type="match status" value="1"/>
</dbReference>
<evidence type="ECO:0000256" key="6">
    <source>
        <dbReference type="ARBA" id="ARBA00019046"/>
    </source>
</evidence>
<gene>
    <name evidence="13" type="ORF">ACZ11_23360</name>
</gene>
<dbReference type="GO" id="GO:0004729">
    <property type="term" value="F:oxygen-dependent protoporphyrinogen oxidase activity"/>
    <property type="evidence" value="ECO:0007669"/>
    <property type="project" value="UniProtKB-UniRule"/>
</dbReference>
<reference evidence="14" key="1">
    <citation type="submission" date="2015-07" db="EMBL/GenBank/DDBJ databases">
        <authorList>
            <person name="Liu B."/>
            <person name="Wang J."/>
            <person name="Zhu Y."/>
            <person name="Liu G."/>
            <person name="Chen Q."/>
            <person name="Lan J."/>
            <person name="Che J."/>
            <person name="Ge C."/>
            <person name="Shi H."/>
            <person name="Pan Z."/>
            <person name="Liu X."/>
        </authorList>
    </citation>
    <scope>NUCLEOTIDE SEQUENCE [LARGE SCALE GENOMIC DNA]</scope>
    <source>
        <strain evidence="14">DSM 23493</strain>
    </source>
</reference>
<evidence type="ECO:0000256" key="9">
    <source>
        <dbReference type="ARBA" id="ARBA00023002"/>
    </source>
</evidence>
<dbReference type="SUPFAM" id="SSF54373">
    <property type="entry name" value="FAD-linked reductases, C-terminal domain"/>
    <property type="match status" value="1"/>
</dbReference>
<protein>
    <recommendedName>
        <fullName evidence="6 11">Coproporphyrinogen III oxidase</fullName>
        <ecNumber evidence="5 11">1.3.3.15</ecNumber>
    </recommendedName>
</protein>
<dbReference type="EC" id="1.3.3.15" evidence="5 11"/>
<dbReference type="InterPro" id="IPR050464">
    <property type="entry name" value="Zeta_carotene_desat/Oxidored"/>
</dbReference>
<sequence length="478" mass="52837">MMLVTQKRRKVVVVGGGITGLTAAFYLQKEASAKELPLDIVLVESSLRLGGKIQTLRKDGFIIERGPESFFDRENYVYALAKDLGIEQKMITSNTGPTYVAVGSQLYPIPSSLLSGATPHVSSFITSGLFSLSGKVRAAGDFFIPRSAQNDDQPLGRFFRRRFGAEIVENLVEPLLAGTFAGDIEQLSMRSTFPQLYGLEQKYRSLLIGMKKSGANFLSNKPNTKDKGIFQTFNNGLETLIEKLEESLLPGTVMKGVKVEEIEHGKDGTVQVVLNNFTQLKADAVIIATPFNVARKMFSKYQLLNELSTMKAATIATVTMAFKKDQLGDLDALSFFVSRNSDFSITSCTWINRKWPGTAPDDYVLLRSYIGRVGDEAIVALSDTEIEKTVLQDLMKTIGVDGEPLMTVVSRWKNAMPQYTVGHEAKVERSKQELREHFPTVKLSGSSFEGISIPECVEQGKNVAEEMLKEIFGDSCEK</sequence>
<dbReference type="GO" id="GO:0005737">
    <property type="term" value="C:cytoplasm"/>
    <property type="evidence" value="ECO:0007669"/>
    <property type="project" value="UniProtKB-SubCell"/>
</dbReference>
<comment type="cofactor">
    <cofactor evidence="2 11">
        <name>FAD</name>
        <dbReference type="ChEBI" id="CHEBI:57692"/>
    </cofactor>
</comment>
<keyword evidence="11" id="KW-0963">Cytoplasm</keyword>
<dbReference type="Proteomes" id="UP000037326">
    <property type="component" value="Unassembled WGS sequence"/>
</dbReference>
<keyword evidence="9 11" id="KW-0560">Oxidoreductase</keyword>
<dbReference type="GO" id="GO:0006783">
    <property type="term" value="P:heme biosynthetic process"/>
    <property type="evidence" value="ECO:0007669"/>
    <property type="project" value="UniProtKB-UniRule"/>
</dbReference>
<evidence type="ECO:0000256" key="4">
    <source>
        <dbReference type="ARBA" id="ARBA00008310"/>
    </source>
</evidence>
<evidence type="ECO:0000256" key="2">
    <source>
        <dbReference type="ARBA" id="ARBA00001974"/>
    </source>
</evidence>
<evidence type="ECO:0000256" key="11">
    <source>
        <dbReference type="RuleBase" id="RU364052"/>
    </source>
</evidence>
<dbReference type="NCBIfam" id="NF008845">
    <property type="entry name" value="PRK11883.1-5"/>
    <property type="match status" value="1"/>
</dbReference>
<organism evidence="13 14">
    <name type="scientific">Lysinibacillus xylanilyticus</name>
    <dbReference type="NCBI Taxonomy" id="582475"/>
    <lineage>
        <taxon>Bacteria</taxon>
        <taxon>Bacillati</taxon>
        <taxon>Bacillota</taxon>
        <taxon>Bacilli</taxon>
        <taxon>Bacillales</taxon>
        <taxon>Bacillaceae</taxon>
        <taxon>Lysinibacillus</taxon>
    </lineage>
</organism>
<accession>A0A0K9F295</accession>
<dbReference type="PANTHER" id="PTHR42923">
    <property type="entry name" value="PROTOPORPHYRINOGEN OXIDASE"/>
    <property type="match status" value="1"/>
</dbReference>
<dbReference type="PANTHER" id="PTHR42923:SF3">
    <property type="entry name" value="PROTOPORPHYRINOGEN OXIDASE"/>
    <property type="match status" value="1"/>
</dbReference>
<name>A0A0K9F295_9BACI</name>
<dbReference type="AlphaFoldDB" id="A0A0K9F295"/>
<proteinExistence type="inferred from homology"/>
<comment type="subcellular location">
    <subcellularLocation>
        <location evidence="11">Cytoplasm</location>
    </subcellularLocation>
</comment>
<dbReference type="InterPro" id="IPR002937">
    <property type="entry name" value="Amino_oxidase"/>
</dbReference>
<dbReference type="InterPro" id="IPR004572">
    <property type="entry name" value="Protoporphyrinogen_oxidase"/>
</dbReference>
<comment type="caution">
    <text evidence="13">The sequence shown here is derived from an EMBL/GenBank/DDBJ whole genome shotgun (WGS) entry which is preliminary data.</text>
</comment>
<dbReference type="OrthoDB" id="9805195at2"/>
<dbReference type="GeneID" id="96601149"/>
<dbReference type="UniPathway" id="UPA00252"/>
<dbReference type="NCBIfam" id="TIGR00562">
    <property type="entry name" value="proto_IX_ox"/>
    <property type="match status" value="1"/>
</dbReference>
<comment type="pathway">
    <text evidence="3 11">Porphyrin-containing compound metabolism; protoheme biosynthesis.</text>
</comment>
<dbReference type="Pfam" id="PF01593">
    <property type="entry name" value="Amino_oxidase"/>
    <property type="match status" value="1"/>
</dbReference>
<dbReference type="InterPro" id="IPR036188">
    <property type="entry name" value="FAD/NAD-bd_sf"/>
</dbReference>
<evidence type="ECO:0000256" key="10">
    <source>
        <dbReference type="ARBA" id="ARBA00023133"/>
    </source>
</evidence>
<dbReference type="EMBL" id="LFXJ01000013">
    <property type="protein sequence ID" value="KMY28183.1"/>
    <property type="molecule type" value="Genomic_DNA"/>
</dbReference>
<dbReference type="Gene3D" id="3.90.660.20">
    <property type="entry name" value="Protoporphyrinogen oxidase, mitochondrial, domain 2"/>
    <property type="match status" value="1"/>
</dbReference>
<dbReference type="PATRIC" id="fig|582475.4.peg.4634"/>
<evidence type="ECO:0000313" key="13">
    <source>
        <dbReference type="EMBL" id="KMY28183.1"/>
    </source>
</evidence>
<evidence type="ECO:0000256" key="8">
    <source>
        <dbReference type="ARBA" id="ARBA00022827"/>
    </source>
</evidence>
<evidence type="ECO:0000256" key="5">
    <source>
        <dbReference type="ARBA" id="ARBA00012402"/>
    </source>
</evidence>
<comment type="similarity">
    <text evidence="4 11">Belongs to the protoporphyrinogen/coproporphyrinogen oxidase family. Coproporphyrinogen III oxidase subfamily.</text>
</comment>
<keyword evidence="10 11" id="KW-0350">Heme biosynthesis</keyword>
<evidence type="ECO:0000259" key="12">
    <source>
        <dbReference type="Pfam" id="PF01593"/>
    </source>
</evidence>
<evidence type="ECO:0000313" key="14">
    <source>
        <dbReference type="Proteomes" id="UP000037326"/>
    </source>
</evidence>
<dbReference type="RefSeq" id="WP_049668941.1">
    <property type="nucleotide sequence ID" value="NZ_LFXJ01000013.1"/>
</dbReference>